<feature type="compositionally biased region" description="Low complexity" evidence="9">
    <location>
        <begin position="1543"/>
        <end position="1591"/>
    </location>
</feature>
<feature type="compositionally biased region" description="Basic and acidic residues" evidence="9">
    <location>
        <begin position="1102"/>
        <end position="1113"/>
    </location>
</feature>
<feature type="compositionally biased region" description="Basic and acidic residues" evidence="9">
    <location>
        <begin position="972"/>
        <end position="982"/>
    </location>
</feature>
<gene>
    <name evidence="11" type="primary">gon4lb</name>
</gene>
<feature type="compositionally biased region" description="Basic residues" evidence="9">
    <location>
        <begin position="1137"/>
        <end position="1154"/>
    </location>
</feature>
<feature type="region of interest" description="Disordered" evidence="9">
    <location>
        <begin position="1339"/>
        <end position="1367"/>
    </location>
</feature>
<evidence type="ECO:0000256" key="6">
    <source>
        <dbReference type="ARBA" id="ARBA00023242"/>
    </source>
</evidence>
<keyword evidence="8" id="KW-0175">Coiled coil</keyword>
<feature type="compositionally biased region" description="Acidic residues" evidence="9">
    <location>
        <begin position="998"/>
        <end position="1011"/>
    </location>
</feature>
<dbReference type="InterPro" id="IPR036600">
    <property type="entry name" value="PAH_sf"/>
</dbReference>
<feature type="compositionally biased region" description="Basic and acidic residues" evidence="9">
    <location>
        <begin position="1012"/>
        <end position="1024"/>
    </location>
</feature>
<evidence type="ECO:0000256" key="9">
    <source>
        <dbReference type="SAM" id="MobiDB-lite"/>
    </source>
</evidence>
<feature type="compositionally biased region" description="Gly residues" evidence="9">
    <location>
        <begin position="1351"/>
        <end position="1367"/>
    </location>
</feature>
<dbReference type="Gene3D" id="1.20.1160.11">
    <property type="entry name" value="Paired amphipathic helix"/>
    <property type="match status" value="1"/>
</dbReference>
<dbReference type="GO" id="GO:0003712">
    <property type="term" value="F:transcription coregulator activity"/>
    <property type="evidence" value="ECO:0007669"/>
    <property type="project" value="TreeGrafter"/>
</dbReference>
<proteinExistence type="predicted"/>
<feature type="region of interest" description="Disordered" evidence="9">
    <location>
        <begin position="1462"/>
        <end position="1591"/>
    </location>
</feature>
<reference evidence="11" key="1">
    <citation type="submission" date="2025-08" db="UniProtKB">
        <authorList>
            <consortium name="RefSeq"/>
        </authorList>
    </citation>
    <scope>IDENTIFICATION</scope>
</reference>
<dbReference type="PROSITE" id="PS51477">
    <property type="entry name" value="PAH"/>
    <property type="match status" value="1"/>
</dbReference>
<keyword evidence="10" id="KW-1185">Reference proteome</keyword>
<keyword evidence="5" id="KW-0804">Transcription</keyword>
<dbReference type="InterPro" id="IPR003822">
    <property type="entry name" value="PAH"/>
</dbReference>
<organism evidence="10 11">
    <name type="scientific">Stegastes partitus</name>
    <name type="common">bicolor damselfish</name>
    <dbReference type="NCBI Taxonomy" id="144197"/>
    <lineage>
        <taxon>Eukaryota</taxon>
        <taxon>Metazoa</taxon>
        <taxon>Chordata</taxon>
        <taxon>Craniata</taxon>
        <taxon>Vertebrata</taxon>
        <taxon>Euteleostomi</taxon>
        <taxon>Actinopterygii</taxon>
        <taxon>Neopterygii</taxon>
        <taxon>Teleostei</taxon>
        <taxon>Neoteleostei</taxon>
        <taxon>Acanthomorphata</taxon>
        <taxon>Ovalentaria</taxon>
        <taxon>Pomacentridae</taxon>
        <taxon>Stegastes</taxon>
    </lineage>
</organism>
<feature type="region of interest" description="Disordered" evidence="9">
    <location>
        <begin position="184"/>
        <end position="249"/>
    </location>
</feature>
<dbReference type="InterPro" id="IPR009057">
    <property type="entry name" value="Homeodomain-like_sf"/>
</dbReference>
<name>A0A9Y4NGT4_9TELE</name>
<feature type="region of interest" description="Disordered" evidence="9">
    <location>
        <begin position="269"/>
        <end position="295"/>
    </location>
</feature>
<dbReference type="FunFam" id="1.10.10.60:FF:000191">
    <property type="entry name" value="GON-4-like protein isoform X1"/>
    <property type="match status" value="1"/>
</dbReference>
<evidence type="ECO:0000256" key="1">
    <source>
        <dbReference type="ARBA" id="ARBA00004123"/>
    </source>
</evidence>
<sequence length="1724" mass="192400">MAADFSLTANPRLEQWTERRRAAEEDVCPLEFKCLRTDGGTDVFRTGRRSETAPTPGTERPSENRQQEDMTPVSAVSGEGTVTRETNESSDDELGRLDIDLDRKSKELNLTSSNVRAILHEVITHERVVAMMKTAIRDTQDLPMFEPKMTRSRLKQAIQQGQPLNWSLSGVHLVKPPQFVDIDLEEDEDSSDEEYCPDEDEEEDTAEESFLSDGDSLTSPPRMHQGSQFKPPEDRRAEEPPQQLLSPPAESSFMERLNAVEEELDCSPTYTYDQSLDRKPDADDDGGGGGDEGSNCLAYRTRSKLRLVNIPLGQLEAELLAPDITADMYDQNHAQRKEDRHWTRWLQGLMAPDCEDEADDDDDPEYNFVDDLDEPDMEDYRTDRGVQITKKEVNELLEELFDTLKDEEVAAEEEEQEGEETGQKFNVPQALRFEAPLAGMLTERRQTVRKQYEALQQRRALQDTTNQPRNNGYAKDTPCPPPDTAASVLVLPSWMCPALHVDYAQRLQLQQQVQQHVQLLAQVHLLSRRVDALNHEASITKHYLDELQQFAHRREKDGLRSSFRVCNLQGALDLLQEVEQREALPPALPAPAASRRWLPRMTPATNSHAFPLLPADTAWLFATRSVFLYSELLPICSLDPAVHSRNHRSVYTAGEDGLIVLGLKHFEGTLHADQLISSYLLCKSRWNFRKHVREISSSRTTRNNVIKTFLMQGVVPPLPLACSRVQPEDQRPPVDRNTSNMPNWLKNSQQIIQKTRLDSTSYPPSLPPGCALRLHPYWLNKSSRPPPRQHRRLFTLAHNASLLPLAKALTDRQVDVQPVSYLSLPSPGVSLLSDPPAVSGALPMAPSPVSGAVPLATVHPVPSHPTRTDVIQSCLPVGQNMQQKVSEQERPSPLPFLLPLSSLSSHNTTNPIIPCSDTVVKPSYFLLQMMWAPPPPPSTTSQPAPGNQQPLAPMKEVHDTVSKSRPSPEQVRQVEEGKEKQTVLHISLNGGENSDREDGGEDREDGGDREDDGDKDRDEDQDRQGEEEEDFDDLTQDEDEEEVMSSASEESVLSVPELQETMKQLTWLAAERRLCADGDSEEDHSPTSPGSQEEEEEEEEEGPKGEESVEGRSSKVGLDEETPSGERTPRGGGRCSGRGRGRSRPHRGLKRSRQERHSKDATKLLLLYDENILDNDPHRESKDVAFAQSYLNRVRDALQDVPGQMEEFVSLLNEFEQVGEGEELLLLYRKLRCILGNRMDLLRDFAAFLHPEQALQCGLFEEQQAFERSRRFLRQLEISFGDNPSHYQKIIKALQTGPDLSPTSIHELKAQMATLLKGHTHLQAEFWVFFDELRPPPARPGQFEEAHWPEDGGGGSDGGEGVGQVSGGGVCSGFEEVTLPELEEEEEGLKIQPMTNRRQRRKMDAHRNYKDCDWSDKHWSCLCPDAKIRRHRRKECSRCHGNKTSGGVSRAMKSLDPLYSQISTAHDEPGDKDLDLKGGDDSPQPDQSGASWEGPFPLTDEKEEEEEELDDEEGDEEEEERKTSEKEQGLTGKRSRREEARQPPSITSSVTSTSSVFTSALVSSSLSPSACTSSITSSSVSSVSPSACTSSITSSTVTSASVSSVSSSVCTSSSLGSCSSAPPRPSPPPDLPVCAKNISLTASGEKVILWTREADRVILTTCQQEGANQDTFQAISSLLGNKTPSEVSRRFRDLMRLFRTAARQTSSEDEAPPTEAASANETED</sequence>
<keyword evidence="3" id="KW-0597">Phosphoprotein</keyword>
<dbReference type="PANTHER" id="PTHR16088">
    <property type="entry name" value="YY1 ASSOCIATED PROTEIN-RELATED"/>
    <property type="match status" value="1"/>
</dbReference>
<dbReference type="InterPro" id="IPR049257">
    <property type="entry name" value="Gon4l/CASP8AP2_myb-like"/>
</dbReference>
<feature type="region of interest" description="Disordered" evidence="9">
    <location>
        <begin position="1608"/>
        <end position="1630"/>
    </location>
</feature>
<feature type="coiled-coil region" evidence="8">
    <location>
        <begin position="390"/>
        <end position="458"/>
    </location>
</feature>
<feature type="compositionally biased region" description="Acidic residues" evidence="9">
    <location>
        <begin position="184"/>
        <end position="207"/>
    </location>
</feature>
<dbReference type="Gene3D" id="1.10.10.60">
    <property type="entry name" value="Homeodomain-like"/>
    <property type="match status" value="1"/>
</dbReference>
<evidence type="ECO:0000256" key="4">
    <source>
        <dbReference type="ARBA" id="ARBA00023015"/>
    </source>
</evidence>
<feature type="region of interest" description="Disordered" evidence="9">
    <location>
        <begin position="458"/>
        <end position="481"/>
    </location>
</feature>
<evidence type="ECO:0000256" key="5">
    <source>
        <dbReference type="ARBA" id="ARBA00023163"/>
    </source>
</evidence>
<dbReference type="Pfam" id="PF02671">
    <property type="entry name" value="PAH"/>
    <property type="match status" value="1"/>
</dbReference>
<keyword evidence="6 7" id="KW-0539">Nucleus</keyword>
<evidence type="ECO:0000256" key="3">
    <source>
        <dbReference type="ARBA" id="ARBA00022553"/>
    </source>
</evidence>
<dbReference type="InterPro" id="IPR052435">
    <property type="entry name" value="YY1-Transcr_Regul"/>
</dbReference>
<feature type="compositionally biased region" description="Acidic residues" evidence="9">
    <location>
        <begin position="1501"/>
        <end position="1519"/>
    </location>
</feature>
<keyword evidence="2" id="KW-0678">Repressor</keyword>
<dbReference type="Proteomes" id="UP000694891">
    <property type="component" value="Unplaced"/>
</dbReference>
<dbReference type="Pfam" id="PF21227">
    <property type="entry name" value="Myb_DNA-binding_7"/>
    <property type="match status" value="1"/>
</dbReference>
<dbReference type="SUPFAM" id="SSF46689">
    <property type="entry name" value="Homeodomain-like"/>
    <property type="match status" value="1"/>
</dbReference>
<feature type="region of interest" description="Disordered" evidence="9">
    <location>
        <begin position="38"/>
        <end position="95"/>
    </location>
</feature>
<evidence type="ECO:0000256" key="7">
    <source>
        <dbReference type="PROSITE-ProRule" id="PRU00810"/>
    </source>
</evidence>
<dbReference type="GO" id="GO:0006355">
    <property type="term" value="P:regulation of DNA-templated transcription"/>
    <property type="evidence" value="ECO:0007669"/>
    <property type="project" value="InterPro"/>
</dbReference>
<feature type="compositionally biased region" description="Acidic residues" evidence="9">
    <location>
        <begin position="1092"/>
        <end position="1101"/>
    </location>
</feature>
<dbReference type="CDD" id="cd12202">
    <property type="entry name" value="CASP8AP2"/>
    <property type="match status" value="1"/>
</dbReference>
<evidence type="ECO:0000313" key="10">
    <source>
        <dbReference type="Proteomes" id="UP000694891"/>
    </source>
</evidence>
<dbReference type="RefSeq" id="XP_008296960.1">
    <property type="nucleotide sequence ID" value="XM_008298738.1"/>
</dbReference>
<feature type="region of interest" description="Disordered" evidence="9">
    <location>
        <begin position="934"/>
        <end position="1057"/>
    </location>
</feature>
<evidence type="ECO:0000256" key="2">
    <source>
        <dbReference type="ARBA" id="ARBA00022491"/>
    </source>
</evidence>
<keyword evidence="4" id="KW-0805">Transcription regulation</keyword>
<comment type="subcellular location">
    <subcellularLocation>
        <location evidence="1 7">Nucleus</location>
    </subcellularLocation>
</comment>
<feature type="compositionally biased region" description="Low complexity" evidence="9">
    <location>
        <begin position="1608"/>
        <end position="1621"/>
    </location>
</feature>
<feature type="compositionally biased region" description="Low complexity" evidence="9">
    <location>
        <begin position="1044"/>
        <end position="1057"/>
    </location>
</feature>
<protein>
    <submittedName>
        <fullName evidence="11">GON-4-like protein</fullName>
    </submittedName>
</protein>
<feature type="compositionally biased region" description="Basic and acidic residues" evidence="9">
    <location>
        <begin position="1465"/>
        <end position="1480"/>
    </location>
</feature>
<dbReference type="PANTHER" id="PTHR16088:SF3">
    <property type="entry name" value="GON-4-LIKE PROTEIN"/>
    <property type="match status" value="1"/>
</dbReference>
<dbReference type="SUPFAM" id="SSF47762">
    <property type="entry name" value="PAH2 domain"/>
    <property type="match status" value="2"/>
</dbReference>
<evidence type="ECO:0000256" key="8">
    <source>
        <dbReference type="SAM" id="Coils"/>
    </source>
</evidence>
<evidence type="ECO:0000313" key="11">
    <source>
        <dbReference type="RefSeq" id="XP_008296960.1"/>
    </source>
</evidence>
<feature type="compositionally biased region" description="Acidic residues" evidence="9">
    <location>
        <begin position="1025"/>
        <end position="1043"/>
    </location>
</feature>
<feature type="region of interest" description="Disordered" evidence="9">
    <location>
        <begin position="1"/>
        <end position="22"/>
    </location>
</feature>
<feature type="region of interest" description="Disordered" evidence="9">
    <location>
        <begin position="1701"/>
        <end position="1724"/>
    </location>
</feature>
<dbReference type="GO" id="GO:0005634">
    <property type="term" value="C:nucleus"/>
    <property type="evidence" value="ECO:0007669"/>
    <property type="project" value="UniProtKB-SubCell"/>
</dbReference>
<accession>A0A9Y4NGT4</accession>
<feature type="region of interest" description="Disordered" evidence="9">
    <location>
        <begin position="1073"/>
        <end position="1157"/>
    </location>
</feature>
<dbReference type="CTD" id="555764"/>